<dbReference type="Proteomes" id="UP001597287">
    <property type="component" value="Unassembled WGS sequence"/>
</dbReference>
<reference evidence="8" key="1">
    <citation type="journal article" date="2019" name="Int. J. Syst. Evol. Microbiol.">
        <title>The Global Catalogue of Microorganisms (GCM) 10K type strain sequencing project: providing services to taxonomists for standard genome sequencing and annotation.</title>
        <authorList>
            <consortium name="The Broad Institute Genomics Platform"/>
            <consortium name="The Broad Institute Genome Sequencing Center for Infectious Disease"/>
            <person name="Wu L."/>
            <person name="Ma J."/>
        </authorList>
    </citation>
    <scope>NUCLEOTIDE SEQUENCE [LARGE SCALE GENOMIC DNA]</scope>
    <source>
        <strain evidence="8">CCUG 62793</strain>
    </source>
</reference>
<evidence type="ECO:0000256" key="4">
    <source>
        <dbReference type="ARBA" id="ARBA00023125"/>
    </source>
</evidence>
<comment type="subcellular location">
    <subcellularLocation>
        <location evidence="1">Cytoplasm</location>
        <location evidence="1">Nucleoid</location>
    </subcellularLocation>
</comment>
<feature type="domain" description="DNA-binding protein H-NS-like C-terminal" evidence="6">
    <location>
        <begin position="54"/>
        <end position="94"/>
    </location>
</feature>
<dbReference type="PANTHER" id="PTHR38097:SF2">
    <property type="entry name" value="DNA-BINDING PROTEIN STPA"/>
    <property type="match status" value="1"/>
</dbReference>
<dbReference type="SMART" id="SM00528">
    <property type="entry name" value="HNS"/>
    <property type="match status" value="1"/>
</dbReference>
<gene>
    <name evidence="7" type="ORF">ACFSPV_24135</name>
</gene>
<organism evidence="7 8">
    <name type="scientific">Delftia deserti</name>
    <dbReference type="NCBI Taxonomy" id="1651218"/>
    <lineage>
        <taxon>Bacteria</taxon>
        <taxon>Pseudomonadati</taxon>
        <taxon>Pseudomonadota</taxon>
        <taxon>Betaproteobacteria</taxon>
        <taxon>Burkholderiales</taxon>
        <taxon>Comamonadaceae</taxon>
        <taxon>Delftia</taxon>
    </lineage>
</organism>
<dbReference type="PANTHER" id="PTHR38097">
    <property type="match status" value="1"/>
</dbReference>
<sequence>MSEYKTLLAQRAELDAQIAQAQAEAKAKAVTEARALIQEHGLTAADVFPQGKANAKGSVGAPKYRDPATGATWTGRGKPPNWIKDAADRTPFQITPT</sequence>
<protein>
    <submittedName>
        <fullName evidence="7">H-NS histone family protein</fullName>
    </submittedName>
</protein>
<evidence type="ECO:0000313" key="7">
    <source>
        <dbReference type="EMBL" id="MFD2321775.1"/>
    </source>
</evidence>
<dbReference type="Gene3D" id="4.10.430.30">
    <property type="match status" value="1"/>
</dbReference>
<keyword evidence="3" id="KW-0963">Cytoplasm</keyword>
<feature type="region of interest" description="Disordered" evidence="5">
    <location>
        <begin position="54"/>
        <end position="97"/>
    </location>
</feature>
<dbReference type="RefSeq" id="WP_380104808.1">
    <property type="nucleotide sequence ID" value="NZ_JBHSIH010000001.1"/>
</dbReference>
<keyword evidence="4" id="KW-0238">DNA-binding</keyword>
<dbReference type="SUPFAM" id="SSF81273">
    <property type="entry name" value="H-NS histone-like proteins"/>
    <property type="match status" value="1"/>
</dbReference>
<evidence type="ECO:0000256" key="1">
    <source>
        <dbReference type="ARBA" id="ARBA00004453"/>
    </source>
</evidence>
<evidence type="ECO:0000256" key="3">
    <source>
        <dbReference type="ARBA" id="ARBA00022490"/>
    </source>
</evidence>
<proteinExistence type="inferred from homology"/>
<dbReference type="EMBL" id="JBHUIG010000029">
    <property type="protein sequence ID" value="MFD2321775.1"/>
    <property type="molecule type" value="Genomic_DNA"/>
</dbReference>
<comment type="caution">
    <text evidence="7">The sequence shown here is derived from an EMBL/GenBank/DDBJ whole genome shotgun (WGS) entry which is preliminary data.</text>
</comment>
<evidence type="ECO:0000256" key="2">
    <source>
        <dbReference type="ARBA" id="ARBA00010610"/>
    </source>
</evidence>
<evidence type="ECO:0000259" key="6">
    <source>
        <dbReference type="SMART" id="SM00528"/>
    </source>
</evidence>
<evidence type="ECO:0000313" key="8">
    <source>
        <dbReference type="Proteomes" id="UP001597287"/>
    </source>
</evidence>
<evidence type="ECO:0000256" key="5">
    <source>
        <dbReference type="SAM" id="MobiDB-lite"/>
    </source>
</evidence>
<accession>A0ABW5EUP5</accession>
<keyword evidence="8" id="KW-1185">Reference proteome</keyword>
<dbReference type="InterPro" id="IPR027444">
    <property type="entry name" value="H-NS_C_dom"/>
</dbReference>
<name>A0ABW5EUP5_9BURK</name>
<comment type="similarity">
    <text evidence="2">Belongs to the histone-like protein H-NS family.</text>
</comment>
<dbReference type="Pfam" id="PF00816">
    <property type="entry name" value="Histone_HNS"/>
    <property type="match status" value="1"/>
</dbReference>